<evidence type="ECO:0000313" key="5">
    <source>
        <dbReference type="EMBL" id="AXY78282.1"/>
    </source>
</evidence>
<dbReference type="OrthoDB" id="9785673at2"/>
<dbReference type="PANTHER" id="PTHR43191:SF2">
    <property type="entry name" value="RRNA METHYLTRANSFERASE 3, MITOCHONDRIAL"/>
    <property type="match status" value="1"/>
</dbReference>
<dbReference type="SUPFAM" id="SSF75217">
    <property type="entry name" value="alpha/beta knot"/>
    <property type="match status" value="1"/>
</dbReference>
<accession>A0A3B7MUS5</accession>
<keyword evidence="3 5" id="KW-0808">Transferase</keyword>
<dbReference type="SMART" id="SM00967">
    <property type="entry name" value="SpoU_sub_bind"/>
    <property type="match status" value="1"/>
</dbReference>
<dbReference type="GO" id="GO:0008173">
    <property type="term" value="F:RNA methyltransferase activity"/>
    <property type="evidence" value="ECO:0007669"/>
    <property type="project" value="InterPro"/>
</dbReference>
<evidence type="ECO:0000256" key="3">
    <source>
        <dbReference type="ARBA" id="ARBA00022679"/>
    </source>
</evidence>
<dbReference type="GO" id="GO:0006396">
    <property type="term" value="P:RNA processing"/>
    <property type="evidence" value="ECO:0007669"/>
    <property type="project" value="InterPro"/>
</dbReference>
<keyword evidence="6" id="KW-1185">Reference proteome</keyword>
<evidence type="ECO:0000313" key="6">
    <source>
        <dbReference type="Proteomes" id="UP000263900"/>
    </source>
</evidence>
<proteinExistence type="inferred from homology"/>
<evidence type="ECO:0000259" key="4">
    <source>
        <dbReference type="SMART" id="SM00967"/>
    </source>
</evidence>
<dbReference type="Pfam" id="PF22435">
    <property type="entry name" value="MRM3-like_sub_bind"/>
    <property type="match status" value="1"/>
</dbReference>
<dbReference type="InterPro" id="IPR053888">
    <property type="entry name" value="MRM3-like_sub_bind"/>
</dbReference>
<dbReference type="InterPro" id="IPR013123">
    <property type="entry name" value="SpoU_subst-bd"/>
</dbReference>
<dbReference type="GO" id="GO:0032259">
    <property type="term" value="P:methylation"/>
    <property type="evidence" value="ECO:0007669"/>
    <property type="project" value="UniProtKB-KW"/>
</dbReference>
<feature type="domain" description="RNA 2-O ribose methyltransferase substrate binding" evidence="4">
    <location>
        <begin position="26"/>
        <end position="95"/>
    </location>
</feature>
<dbReference type="Pfam" id="PF00588">
    <property type="entry name" value="SpoU_methylase"/>
    <property type="match status" value="1"/>
</dbReference>
<dbReference type="SUPFAM" id="SSF55315">
    <property type="entry name" value="L30e-like"/>
    <property type="match status" value="1"/>
</dbReference>
<evidence type="ECO:0000256" key="2">
    <source>
        <dbReference type="ARBA" id="ARBA00022603"/>
    </source>
</evidence>
<dbReference type="KEGG" id="pseg:D3H65_31680"/>
<dbReference type="CDD" id="cd18109">
    <property type="entry name" value="SpoU-like_RNA-MTase"/>
    <property type="match status" value="1"/>
</dbReference>
<protein>
    <submittedName>
        <fullName evidence="5">RNA methyltransferase</fullName>
    </submittedName>
</protein>
<organism evidence="5 6">
    <name type="scientific">Paraflavitalea soli</name>
    <dbReference type="NCBI Taxonomy" id="2315862"/>
    <lineage>
        <taxon>Bacteria</taxon>
        <taxon>Pseudomonadati</taxon>
        <taxon>Bacteroidota</taxon>
        <taxon>Chitinophagia</taxon>
        <taxon>Chitinophagales</taxon>
        <taxon>Chitinophagaceae</taxon>
        <taxon>Paraflavitalea</taxon>
    </lineage>
</organism>
<gene>
    <name evidence="5" type="ORF">D3H65_31680</name>
</gene>
<dbReference type="InterPro" id="IPR029064">
    <property type="entry name" value="Ribosomal_eL30-like_sf"/>
</dbReference>
<dbReference type="Gene3D" id="3.40.1280.10">
    <property type="match status" value="1"/>
</dbReference>
<dbReference type="GO" id="GO:0003723">
    <property type="term" value="F:RNA binding"/>
    <property type="evidence" value="ECO:0007669"/>
    <property type="project" value="InterPro"/>
</dbReference>
<dbReference type="InterPro" id="IPR029028">
    <property type="entry name" value="Alpha/beta_knot_MTases"/>
</dbReference>
<keyword evidence="2 5" id="KW-0489">Methyltransferase</keyword>
<dbReference type="InterPro" id="IPR051259">
    <property type="entry name" value="rRNA_Methyltransferase"/>
</dbReference>
<dbReference type="Proteomes" id="UP000263900">
    <property type="component" value="Chromosome"/>
</dbReference>
<dbReference type="InterPro" id="IPR001537">
    <property type="entry name" value="SpoU_MeTrfase"/>
</dbReference>
<dbReference type="InterPro" id="IPR029026">
    <property type="entry name" value="tRNA_m1G_MTases_N"/>
</dbReference>
<evidence type="ECO:0000256" key="1">
    <source>
        <dbReference type="ARBA" id="ARBA00007228"/>
    </source>
</evidence>
<reference evidence="5 6" key="1">
    <citation type="submission" date="2018-09" db="EMBL/GenBank/DDBJ databases">
        <title>Genome sequencing of strain 6GH32-13.</title>
        <authorList>
            <person name="Weon H.-Y."/>
            <person name="Heo J."/>
            <person name="Kwon S.-W."/>
        </authorList>
    </citation>
    <scope>NUCLEOTIDE SEQUENCE [LARGE SCALE GENOMIC DNA]</scope>
    <source>
        <strain evidence="5 6">5GH32-13</strain>
    </source>
</reference>
<name>A0A3B7MUS5_9BACT</name>
<dbReference type="AlphaFoldDB" id="A0A3B7MUS5"/>
<comment type="similarity">
    <text evidence="1">Belongs to the class IV-like SAM-binding methyltransferase superfamily. RNA methyltransferase TrmH family.</text>
</comment>
<dbReference type="RefSeq" id="WP_119054154.1">
    <property type="nucleotide sequence ID" value="NZ_CP032157.1"/>
</dbReference>
<sequence>MLVKSQVKYIQSLSQKKSRDEEGVFIAEGPKLINELLSTPNVQLKQLYAVPEWISQHPQMQTGSVVEVKEQELERLSFLQTPNQVVGVFRKPVFPKITSYRGQLSLMLDAIQDPGNLGTIIRCADWFGINTVICSPESADVFSPKVVQSTMGSISRVQVIYEDLVPFMEQHAGIPAYAATLHGTSLYDLQPLQQGILVIGNESKGIREELLKLCRHRITIPRKGEAESLNAAVATGIILSHIVR</sequence>
<dbReference type="PANTHER" id="PTHR43191">
    <property type="entry name" value="RRNA METHYLTRANSFERASE 3"/>
    <property type="match status" value="1"/>
</dbReference>
<dbReference type="GO" id="GO:0005737">
    <property type="term" value="C:cytoplasm"/>
    <property type="evidence" value="ECO:0007669"/>
    <property type="project" value="UniProtKB-ARBA"/>
</dbReference>
<dbReference type="Gene3D" id="3.30.1330.30">
    <property type="match status" value="1"/>
</dbReference>
<dbReference type="EMBL" id="CP032157">
    <property type="protein sequence ID" value="AXY78282.1"/>
    <property type="molecule type" value="Genomic_DNA"/>
</dbReference>